<dbReference type="Proteomes" id="UP000383932">
    <property type="component" value="Unassembled WGS sequence"/>
</dbReference>
<evidence type="ECO:0000313" key="2">
    <source>
        <dbReference type="EMBL" id="KAB5589200.1"/>
    </source>
</evidence>
<gene>
    <name evidence="2" type="ORF">CTheo_7358</name>
</gene>
<feature type="transmembrane region" description="Helical" evidence="1">
    <location>
        <begin position="495"/>
        <end position="517"/>
    </location>
</feature>
<organism evidence="2 3">
    <name type="scientific">Ceratobasidium theobromae</name>
    <dbReference type="NCBI Taxonomy" id="1582974"/>
    <lineage>
        <taxon>Eukaryota</taxon>
        <taxon>Fungi</taxon>
        <taxon>Dikarya</taxon>
        <taxon>Basidiomycota</taxon>
        <taxon>Agaricomycotina</taxon>
        <taxon>Agaricomycetes</taxon>
        <taxon>Cantharellales</taxon>
        <taxon>Ceratobasidiaceae</taxon>
        <taxon>Ceratobasidium</taxon>
    </lineage>
</organism>
<dbReference type="EMBL" id="SSOP01000303">
    <property type="protein sequence ID" value="KAB5589200.1"/>
    <property type="molecule type" value="Genomic_DNA"/>
</dbReference>
<comment type="caution">
    <text evidence="2">The sequence shown here is derived from an EMBL/GenBank/DDBJ whole genome shotgun (WGS) entry which is preliminary data.</text>
</comment>
<name>A0A5N5QBP6_9AGAM</name>
<keyword evidence="1" id="KW-0472">Membrane</keyword>
<reference evidence="2 3" key="1">
    <citation type="journal article" date="2019" name="Fungal Biol. Biotechnol.">
        <title>Draft genome sequence of fastidious pathogen Ceratobasidium theobromae, which causes vascular-streak dieback in Theobroma cacao.</title>
        <authorList>
            <person name="Ali S.S."/>
            <person name="Asman A."/>
            <person name="Shao J."/>
            <person name="Firmansyah A.P."/>
            <person name="Susilo A.W."/>
            <person name="Rosmana A."/>
            <person name="McMahon P."/>
            <person name="Junaid M."/>
            <person name="Guest D."/>
            <person name="Kheng T.Y."/>
            <person name="Meinhardt L.W."/>
            <person name="Bailey B.A."/>
        </authorList>
    </citation>
    <scope>NUCLEOTIDE SEQUENCE [LARGE SCALE GENOMIC DNA]</scope>
    <source>
        <strain evidence="2 3">CT2</strain>
    </source>
</reference>
<feature type="transmembrane region" description="Helical" evidence="1">
    <location>
        <begin position="159"/>
        <end position="179"/>
    </location>
</feature>
<keyword evidence="3" id="KW-1185">Reference proteome</keyword>
<keyword evidence="1" id="KW-0812">Transmembrane</keyword>
<proteinExistence type="predicted"/>
<evidence type="ECO:0000313" key="3">
    <source>
        <dbReference type="Proteomes" id="UP000383932"/>
    </source>
</evidence>
<accession>A0A5N5QBP6</accession>
<keyword evidence="1" id="KW-1133">Transmembrane helix</keyword>
<protein>
    <recommendedName>
        <fullName evidence="4">Transmembrane protein</fullName>
    </recommendedName>
</protein>
<evidence type="ECO:0008006" key="4">
    <source>
        <dbReference type="Google" id="ProtNLM"/>
    </source>
</evidence>
<feature type="transmembrane region" description="Helical" evidence="1">
    <location>
        <begin position="36"/>
        <end position="58"/>
    </location>
</feature>
<evidence type="ECO:0000256" key="1">
    <source>
        <dbReference type="SAM" id="Phobius"/>
    </source>
</evidence>
<dbReference type="OrthoDB" id="3208378at2759"/>
<dbReference type="AlphaFoldDB" id="A0A5N5QBP6"/>
<sequence>MSPPFYAGVPSSPRDSGRNAFLLPQGAPKRHLSVHVWASTVWPLLAHFILTLGIIAFMNNYVDRNYFSPPEQGRRPLVGLADGTFVQWGQYVPLQTDVATILSSALVILRLIAAAWTGPLCWRSAFLLMEKAGLRRQDLKWITGFGIPAPQAFIKHTRLFVLGWILLASLVAQSASPILTGSISWTVSARASGLASNYTIRMPGPVDTDAWNFYLTDASYRRNIVFASAGVANTAWNRTVELGILKRAIFFIDGLHINSTLETVTLPYFSVTSLEWIADPARSLPPDQLDIINKVSPMLFSYEQTNRTIRCYPVLIPDAPGPWPSNLPLPSPTVKSETRTLVLHAGYTFTTCDAGRATYAYPLPPGIAPFRQGVNCYIFARVSYTAGVAVCAPCRVSSPLTVQNDSALALREDPLTTEALRLMPDVTDVLHIMDLSMPDRKTTMNLDEYVISVLERSYSGAWSGLTHWMGIKNAFNLSYSPSLQSLRAQVDQKRLFTWFALQFLITLSGVVFLFMAYRTEMPLIGDTTLTAFYLDTTEVPGCDEPDSIEGRGKLRLRSKNDGFKVAAEYPH</sequence>